<dbReference type="Gene3D" id="1.25.70.10">
    <property type="entry name" value="Transcription termination factor 3, mitochondrial"/>
    <property type="match status" value="1"/>
</dbReference>
<name>A0AAV8T9H7_9ROSI</name>
<keyword evidence="2" id="KW-0806">Transcription termination</keyword>
<feature type="compositionally biased region" description="Polar residues" evidence="4">
    <location>
        <begin position="634"/>
        <end position="643"/>
    </location>
</feature>
<reference evidence="5 6" key="1">
    <citation type="submission" date="2021-09" db="EMBL/GenBank/DDBJ databases">
        <title>Genomic insights and catalytic innovation underlie evolution of tropane alkaloids biosynthesis.</title>
        <authorList>
            <person name="Wang Y.-J."/>
            <person name="Tian T."/>
            <person name="Huang J.-P."/>
            <person name="Huang S.-X."/>
        </authorList>
    </citation>
    <scope>NUCLEOTIDE SEQUENCE [LARGE SCALE GENOMIC DNA]</scope>
    <source>
        <strain evidence="5">KIB-2018</strain>
        <tissue evidence="5">Leaf</tissue>
    </source>
</reference>
<evidence type="ECO:0000256" key="2">
    <source>
        <dbReference type="ARBA" id="ARBA00022472"/>
    </source>
</evidence>
<organism evidence="5 6">
    <name type="scientific">Erythroxylum novogranatense</name>
    <dbReference type="NCBI Taxonomy" id="1862640"/>
    <lineage>
        <taxon>Eukaryota</taxon>
        <taxon>Viridiplantae</taxon>
        <taxon>Streptophyta</taxon>
        <taxon>Embryophyta</taxon>
        <taxon>Tracheophyta</taxon>
        <taxon>Spermatophyta</taxon>
        <taxon>Magnoliopsida</taxon>
        <taxon>eudicotyledons</taxon>
        <taxon>Gunneridae</taxon>
        <taxon>Pentapetalae</taxon>
        <taxon>rosids</taxon>
        <taxon>fabids</taxon>
        <taxon>Malpighiales</taxon>
        <taxon>Erythroxylaceae</taxon>
        <taxon>Erythroxylum</taxon>
    </lineage>
</organism>
<evidence type="ECO:0000256" key="1">
    <source>
        <dbReference type="ARBA" id="ARBA00007692"/>
    </source>
</evidence>
<keyword evidence="2" id="KW-0805">Transcription regulation</keyword>
<comment type="similarity">
    <text evidence="1">Belongs to the mTERF family.</text>
</comment>
<dbReference type="Proteomes" id="UP001159364">
    <property type="component" value="Linkage Group LG05"/>
</dbReference>
<dbReference type="PANTHER" id="PTHR13068:SF98">
    <property type="entry name" value="TRANSCRIPTION TERMINATION FACTOR MTERF2, CHLOROPLASTIC"/>
    <property type="match status" value="1"/>
</dbReference>
<dbReference type="AlphaFoldDB" id="A0AAV8T9H7"/>
<evidence type="ECO:0000313" key="6">
    <source>
        <dbReference type="Proteomes" id="UP001159364"/>
    </source>
</evidence>
<dbReference type="GO" id="GO:0006353">
    <property type="term" value="P:DNA-templated transcription termination"/>
    <property type="evidence" value="ECO:0007669"/>
    <property type="project" value="UniProtKB-KW"/>
</dbReference>
<accession>A0AAV8T9H7</accession>
<evidence type="ECO:0008006" key="7">
    <source>
        <dbReference type="Google" id="ProtNLM"/>
    </source>
</evidence>
<protein>
    <recommendedName>
        <fullName evidence="7">Embryo defective 2219</fullName>
    </recommendedName>
</protein>
<dbReference type="PANTHER" id="PTHR13068">
    <property type="entry name" value="CGI-12 PROTEIN-RELATED"/>
    <property type="match status" value="1"/>
</dbReference>
<keyword evidence="6" id="KW-1185">Reference proteome</keyword>
<evidence type="ECO:0000256" key="3">
    <source>
        <dbReference type="ARBA" id="ARBA00022946"/>
    </source>
</evidence>
<dbReference type="Pfam" id="PF02536">
    <property type="entry name" value="mTERF"/>
    <property type="match status" value="1"/>
</dbReference>
<feature type="region of interest" description="Disordered" evidence="4">
    <location>
        <begin position="634"/>
        <end position="655"/>
    </location>
</feature>
<keyword evidence="3" id="KW-0809">Transit peptide</keyword>
<sequence length="655" mass="75413">MLSCPCQHLPLYQQHRHRNRHGNFTAAVHQHQNSENPLTTTSAGDHDSVLRTHNSISTSLLQQHLKLPNQLQNNTLPHLEAIPAEEKVKFLEMSLITKKRLPRFPGAVSLQFTTENDIASPLKTLFRDENDSQKVDDLDEEMVMRALKIRRKVTAEIFKQAMAKGKFGITYSTNLTDRLGEFIDYVMIEAAALKKIPEFEVSSFNVRARTVIDDLKVVPLIRWLKHNHLSYNKIAKLICMSRGNLGSIRRVAEWLKSIHVKGDFVGAVLVKAGENILERSQEELEAIVEYLESNGVRRDWMGYVMSRCPQLLSCTMKEVKIRVAFFLDMGLNEKDFGTMIFEYPRVLGYFTLEEMNQKVNYLKEFGLSDEEVGRLLAFKPQLMSCSIEERWKPLIQYFYYLGISRDGIRRMLFIKPMVFCVDLEKTIVPKVRFFQDIGIHDGAIGNMLAKFPPLLTYSLYKKIRPVVIFLMTKAGVAEKDIGKVIALAPELLGCSIVHKLEVNVKYFLSLGIRLQQLGQMIADFPMLLRYNTELLRPKYLYLRRNMIRPLQDLIDFPRYLSYSLEERIIPRHKVLVENQVNLKLRYMLACTDEEFGQKVESAVERRQRYKATLVRGAPISSPLADDFEQDNTSFSLLATNTDPSDALGSEDFESL</sequence>
<proteinExistence type="inferred from homology"/>
<evidence type="ECO:0000313" key="5">
    <source>
        <dbReference type="EMBL" id="KAJ8763481.1"/>
    </source>
</evidence>
<dbReference type="EMBL" id="JAIWQS010000005">
    <property type="protein sequence ID" value="KAJ8763481.1"/>
    <property type="molecule type" value="Genomic_DNA"/>
</dbReference>
<dbReference type="SMART" id="SM00733">
    <property type="entry name" value="Mterf"/>
    <property type="match status" value="9"/>
</dbReference>
<comment type="caution">
    <text evidence="5">The sequence shown here is derived from an EMBL/GenBank/DDBJ whole genome shotgun (WGS) entry which is preliminary data.</text>
</comment>
<dbReference type="InterPro" id="IPR003690">
    <property type="entry name" value="MTERF"/>
</dbReference>
<dbReference type="InterPro" id="IPR038538">
    <property type="entry name" value="MTERF_sf"/>
</dbReference>
<keyword evidence="2" id="KW-0804">Transcription</keyword>
<evidence type="ECO:0000256" key="4">
    <source>
        <dbReference type="SAM" id="MobiDB-lite"/>
    </source>
</evidence>
<dbReference type="GO" id="GO:0003676">
    <property type="term" value="F:nucleic acid binding"/>
    <property type="evidence" value="ECO:0007669"/>
    <property type="project" value="InterPro"/>
</dbReference>
<gene>
    <name evidence="5" type="ORF">K2173_002364</name>
</gene>